<organism evidence="1">
    <name type="scientific">Brassica napus</name>
    <name type="common">Rape</name>
    <dbReference type="NCBI Taxonomy" id="3708"/>
    <lineage>
        <taxon>Eukaryota</taxon>
        <taxon>Viridiplantae</taxon>
        <taxon>Streptophyta</taxon>
        <taxon>Embryophyta</taxon>
        <taxon>Tracheophyta</taxon>
        <taxon>Spermatophyta</taxon>
        <taxon>Magnoliopsida</taxon>
        <taxon>eudicotyledons</taxon>
        <taxon>Gunneridae</taxon>
        <taxon>Pentapetalae</taxon>
        <taxon>rosids</taxon>
        <taxon>malvids</taxon>
        <taxon>Brassicales</taxon>
        <taxon>Brassicaceae</taxon>
        <taxon>Brassiceae</taxon>
        <taxon>Brassica</taxon>
    </lineage>
</organism>
<evidence type="ECO:0000313" key="1">
    <source>
        <dbReference type="EMBL" id="CAF1934936.1"/>
    </source>
</evidence>
<dbReference type="AlphaFoldDB" id="A0A816L1V0"/>
<accession>A0A816L1V0</accession>
<proteinExistence type="predicted"/>
<reference evidence="1" key="1">
    <citation type="submission" date="2021-01" db="EMBL/GenBank/DDBJ databases">
        <authorList>
            <consortium name="Genoscope - CEA"/>
            <person name="William W."/>
        </authorList>
    </citation>
    <scope>NUCLEOTIDE SEQUENCE</scope>
</reference>
<gene>
    <name evidence="1" type="ORF">DARMORV10_C05P54250.1</name>
</gene>
<dbReference type="EMBL" id="HG994369">
    <property type="protein sequence ID" value="CAF1934936.1"/>
    <property type="molecule type" value="Genomic_DNA"/>
</dbReference>
<dbReference type="Proteomes" id="UP001295469">
    <property type="component" value="Chromosome C05"/>
</dbReference>
<name>A0A816L1V0_BRANA</name>
<protein>
    <submittedName>
        <fullName evidence="1">(rape) hypothetical protein</fullName>
    </submittedName>
</protein>
<sequence length="39" mass="4924">MPLFVIYYFVAGNWKVSWQRSQRMELYCFLNYNHILYKT</sequence>